<dbReference type="AlphaFoldDB" id="A0A5J4PTV9"/>
<reference evidence="1" key="1">
    <citation type="submission" date="2019-03" db="EMBL/GenBank/DDBJ databases">
        <title>Single cell metagenomics reveals metabolic interactions within the superorganism composed of flagellate Streblomastix strix and complex community of Bacteroidetes bacteria on its surface.</title>
        <authorList>
            <person name="Treitli S.C."/>
            <person name="Kolisko M."/>
            <person name="Husnik F."/>
            <person name="Keeling P."/>
            <person name="Hampl V."/>
        </authorList>
    </citation>
    <scope>NUCLEOTIDE SEQUENCE</scope>
    <source>
        <strain evidence="1">STM</strain>
    </source>
</reference>
<dbReference type="InterPro" id="IPR015943">
    <property type="entry name" value="WD40/YVTN_repeat-like_dom_sf"/>
</dbReference>
<gene>
    <name evidence="1" type="ORF">EZS27_036711</name>
</gene>
<dbReference type="EMBL" id="SNRY01006552">
    <property type="protein sequence ID" value="KAA6312340.1"/>
    <property type="molecule type" value="Genomic_DNA"/>
</dbReference>
<feature type="non-terminal residue" evidence="1">
    <location>
        <position position="1"/>
    </location>
</feature>
<evidence type="ECO:0000313" key="1">
    <source>
        <dbReference type="EMBL" id="KAA6312340.1"/>
    </source>
</evidence>
<comment type="caution">
    <text evidence="1">The sequence shown here is derived from an EMBL/GenBank/DDBJ whole genome shotgun (WGS) entry which is preliminary data.</text>
</comment>
<dbReference type="SUPFAM" id="SSF50978">
    <property type="entry name" value="WD40 repeat-like"/>
    <property type="match status" value="1"/>
</dbReference>
<feature type="non-terminal residue" evidence="1">
    <location>
        <position position="404"/>
    </location>
</feature>
<protein>
    <recommendedName>
        <fullName evidence="2">Hybrid sensor histidine kinase/response regulator</fullName>
    </recommendedName>
</protein>
<organism evidence="1">
    <name type="scientific">termite gut metagenome</name>
    <dbReference type="NCBI Taxonomy" id="433724"/>
    <lineage>
        <taxon>unclassified sequences</taxon>
        <taxon>metagenomes</taxon>
        <taxon>organismal metagenomes</taxon>
    </lineage>
</organism>
<evidence type="ECO:0008006" key="2">
    <source>
        <dbReference type="Google" id="ProtNLM"/>
    </source>
</evidence>
<sequence length="404" mass="46177">KDSDGFMWFGTLYGLCSFDGVNVKVYNNHDGFFYSENPPRKIQTIAEDKNGFLWIKTADGKAYVFDRKKERFHLLCDEVEKHAESTKVIKIQKTPDGEIVILTGDRKLLLACTTDEKPTEVQLLHNLTPSSMNEKDVFLTHNVLDETNEFINWMGTDCRRYSYRKGKDLAKKQTNAILVEIGMDILESFTCAFNGENHLWVGDNAGKIYCIDPQTGIVDKYKLPGIDKAIQNLFVSSSNNETVYVYTGQGGMYEYNVKSDQLQRHSLNLNGTISYAFIDKYDKIWLSESENALLYYDPKNKIEKHFPISQGACVADMQIQDAGEQGLFILTPAGEMLIFERESLSMTRLTQTASFPAIPQTSLFFNQEFDEEEMLWLSSSSGIYCVNFLPKQFRLFGLQTFKRA</sequence>
<accession>A0A5J4PTV9</accession>
<proteinExistence type="predicted"/>
<dbReference type="InterPro" id="IPR036322">
    <property type="entry name" value="WD40_repeat_dom_sf"/>
</dbReference>
<dbReference type="Gene3D" id="2.130.10.10">
    <property type="entry name" value="YVTN repeat-like/Quinoprotein amine dehydrogenase"/>
    <property type="match status" value="2"/>
</dbReference>
<name>A0A5J4PTV9_9ZZZZ</name>